<accession>A0A644Y3P4</accession>
<protein>
    <submittedName>
        <fullName evidence="2">Uncharacterized protein</fullName>
    </submittedName>
</protein>
<evidence type="ECO:0000313" key="2">
    <source>
        <dbReference type="EMBL" id="MPM23182.1"/>
    </source>
</evidence>
<organism evidence="2">
    <name type="scientific">bioreactor metagenome</name>
    <dbReference type="NCBI Taxonomy" id="1076179"/>
    <lineage>
        <taxon>unclassified sequences</taxon>
        <taxon>metagenomes</taxon>
        <taxon>ecological metagenomes</taxon>
    </lineage>
</organism>
<sequence>MKAFFRYRLLDNLKSLAVLIAVLIAVPLLLSITLAGSASTMNGTGSLVGSIWALVIGIVVLRGDLRLGNQFGLSRRSAFWGSVLSCTAAFAAASAVLSLLTAVLQMIYRGSNGRIAVMDIYQFVYGDSTVGVMPAWDYVRMACMLFALCLCFGFFGMLCTMAFWRLNKLGKWILGVSMGLLLGVGLPNLAYRLSPWLLRPARVLASNVWALIVFLLVWAAVFLLGAWLLARRASIKPAAK</sequence>
<gene>
    <name evidence="2" type="ORF">SDC9_69646</name>
</gene>
<proteinExistence type="predicted"/>
<evidence type="ECO:0000256" key="1">
    <source>
        <dbReference type="SAM" id="Phobius"/>
    </source>
</evidence>
<feature type="transmembrane region" description="Helical" evidence="1">
    <location>
        <begin position="77"/>
        <end position="108"/>
    </location>
</feature>
<dbReference type="AlphaFoldDB" id="A0A644Y3P4"/>
<keyword evidence="1" id="KW-1133">Transmembrane helix</keyword>
<keyword evidence="1" id="KW-0472">Membrane</keyword>
<keyword evidence="1" id="KW-0812">Transmembrane</keyword>
<dbReference type="EMBL" id="VSSQ01003973">
    <property type="protein sequence ID" value="MPM23182.1"/>
    <property type="molecule type" value="Genomic_DNA"/>
</dbReference>
<feature type="transmembrane region" description="Helical" evidence="1">
    <location>
        <begin position="45"/>
        <end position="65"/>
    </location>
</feature>
<feature type="transmembrane region" description="Helical" evidence="1">
    <location>
        <begin position="172"/>
        <end position="189"/>
    </location>
</feature>
<comment type="caution">
    <text evidence="2">The sequence shown here is derived from an EMBL/GenBank/DDBJ whole genome shotgun (WGS) entry which is preliminary data.</text>
</comment>
<feature type="transmembrane region" description="Helical" evidence="1">
    <location>
        <begin position="138"/>
        <end position="160"/>
    </location>
</feature>
<feature type="transmembrane region" description="Helical" evidence="1">
    <location>
        <begin position="209"/>
        <end position="230"/>
    </location>
</feature>
<reference evidence="2" key="1">
    <citation type="submission" date="2019-08" db="EMBL/GenBank/DDBJ databases">
        <authorList>
            <person name="Kucharzyk K."/>
            <person name="Murdoch R.W."/>
            <person name="Higgins S."/>
            <person name="Loffler F."/>
        </authorList>
    </citation>
    <scope>NUCLEOTIDE SEQUENCE</scope>
</reference>
<name>A0A644Y3P4_9ZZZZ</name>